<accession>J9G6Y9</accession>
<name>J9G6Y9_9ZZZZ</name>
<dbReference type="AlphaFoldDB" id="J9G6Y9"/>
<evidence type="ECO:0000313" key="9">
    <source>
        <dbReference type="EMBL" id="EJX02624.1"/>
    </source>
</evidence>
<dbReference type="InterPro" id="IPR007197">
    <property type="entry name" value="rSAM"/>
</dbReference>
<keyword evidence="2" id="KW-0949">S-adenosyl-L-methionine</keyword>
<dbReference type="EMBL" id="AMCI01002467">
    <property type="protein sequence ID" value="EJX02624.1"/>
    <property type="molecule type" value="Genomic_DNA"/>
</dbReference>
<evidence type="ECO:0000256" key="6">
    <source>
        <dbReference type="ARBA" id="ARBA00023014"/>
    </source>
</evidence>
<evidence type="ECO:0000256" key="3">
    <source>
        <dbReference type="ARBA" id="ARBA00022723"/>
    </source>
</evidence>
<dbReference type="PROSITE" id="PS51918">
    <property type="entry name" value="RADICAL_SAM"/>
    <property type="match status" value="1"/>
</dbReference>
<dbReference type="PIRSF" id="PIRSF000370">
    <property type="entry name" value="QueE"/>
    <property type="match status" value="1"/>
</dbReference>
<evidence type="ECO:0000256" key="2">
    <source>
        <dbReference type="ARBA" id="ARBA00022691"/>
    </source>
</evidence>
<dbReference type="SUPFAM" id="SSF102114">
    <property type="entry name" value="Radical SAM enzymes"/>
    <property type="match status" value="1"/>
</dbReference>
<dbReference type="PANTHER" id="PTHR42836">
    <property type="entry name" value="7-CARBOXY-7-DEAZAGUANINE SYNTHASE"/>
    <property type="match status" value="1"/>
</dbReference>
<dbReference type="InterPro" id="IPR024924">
    <property type="entry name" value="7-CO-7-deazaguanine_synth-like"/>
</dbReference>
<dbReference type="HAMAP" id="MF_00917">
    <property type="entry name" value="QueE"/>
    <property type="match status" value="1"/>
</dbReference>
<evidence type="ECO:0000256" key="1">
    <source>
        <dbReference type="ARBA" id="ARBA00022485"/>
    </source>
</evidence>
<dbReference type="Pfam" id="PF04055">
    <property type="entry name" value="Radical_SAM"/>
    <property type="match status" value="1"/>
</dbReference>
<dbReference type="GO" id="GO:0051539">
    <property type="term" value="F:4 iron, 4 sulfur cluster binding"/>
    <property type="evidence" value="ECO:0007669"/>
    <property type="project" value="UniProtKB-KW"/>
</dbReference>
<evidence type="ECO:0000256" key="7">
    <source>
        <dbReference type="ARBA" id="ARBA00023239"/>
    </source>
</evidence>
<dbReference type="GO" id="GO:0046872">
    <property type="term" value="F:metal ion binding"/>
    <property type="evidence" value="ECO:0007669"/>
    <property type="project" value="UniProtKB-KW"/>
</dbReference>
<dbReference type="GO" id="GO:0016829">
    <property type="term" value="F:lyase activity"/>
    <property type="evidence" value="ECO:0007669"/>
    <property type="project" value="UniProtKB-KW"/>
</dbReference>
<reference evidence="9" key="1">
    <citation type="journal article" date="2012" name="PLoS ONE">
        <title>Gene sets for utilization of primary and secondary nutrition supplies in the distal gut of endangered iberian lynx.</title>
        <authorList>
            <person name="Alcaide M."/>
            <person name="Messina E."/>
            <person name="Richter M."/>
            <person name="Bargiela R."/>
            <person name="Peplies J."/>
            <person name="Huws S.A."/>
            <person name="Newbold C.J."/>
            <person name="Golyshin P.N."/>
            <person name="Simon M.A."/>
            <person name="Lopez G."/>
            <person name="Yakimov M.M."/>
            <person name="Ferrer M."/>
        </authorList>
    </citation>
    <scope>NUCLEOTIDE SEQUENCE</scope>
</reference>
<dbReference type="InterPro" id="IPR013785">
    <property type="entry name" value="Aldolase_TIM"/>
</dbReference>
<keyword evidence="1" id="KW-0004">4Fe-4S</keyword>
<sequence length="195" mass="22139">MRINEIFYSLQGEGYFTGTPSIFIRLSGCNLDCSFCDTQHTAYREMSEEEVMEAIAAYPAQHVVITGGEPLLQLQPSFVTRLHRAGKYVQIETNGTRSVAAFAADPIDWITCSPKFDFCRHAELQLEILHELKVVHCGQDLSVYDNITAEVYSLQPCDVGEPERNAAIVNATMDYILRHPKWRLSLQTHKMLNIR</sequence>
<feature type="domain" description="Radical SAM core" evidence="8">
    <location>
        <begin position="16"/>
        <end position="195"/>
    </location>
</feature>
<dbReference type="InterPro" id="IPR058240">
    <property type="entry name" value="rSAM_sf"/>
</dbReference>
<keyword evidence="6" id="KW-0411">Iron-sulfur</keyword>
<dbReference type="Gene3D" id="3.20.20.70">
    <property type="entry name" value="Aldolase class I"/>
    <property type="match status" value="1"/>
</dbReference>
<organism evidence="9">
    <name type="scientific">gut metagenome</name>
    <dbReference type="NCBI Taxonomy" id="749906"/>
    <lineage>
        <taxon>unclassified sequences</taxon>
        <taxon>metagenomes</taxon>
        <taxon>organismal metagenomes</taxon>
    </lineage>
</organism>
<protein>
    <submittedName>
        <fullName evidence="9">Radical SAM domain protein</fullName>
    </submittedName>
</protein>
<comment type="caution">
    <text evidence="9">The sequence shown here is derived from an EMBL/GenBank/DDBJ whole genome shotgun (WGS) entry which is preliminary data.</text>
</comment>
<keyword evidence="4" id="KW-0460">Magnesium</keyword>
<evidence type="ECO:0000259" key="8">
    <source>
        <dbReference type="PROSITE" id="PS51918"/>
    </source>
</evidence>
<keyword evidence="5" id="KW-0408">Iron</keyword>
<dbReference type="PANTHER" id="PTHR42836:SF1">
    <property type="entry name" value="7-CARBOXY-7-DEAZAGUANINE SYNTHASE"/>
    <property type="match status" value="1"/>
</dbReference>
<keyword evidence="3" id="KW-0479">Metal-binding</keyword>
<dbReference type="CDD" id="cd01335">
    <property type="entry name" value="Radical_SAM"/>
    <property type="match status" value="1"/>
</dbReference>
<keyword evidence="7" id="KW-0456">Lyase</keyword>
<dbReference type="SFLD" id="SFLDS00029">
    <property type="entry name" value="Radical_SAM"/>
    <property type="match status" value="1"/>
</dbReference>
<evidence type="ECO:0000256" key="5">
    <source>
        <dbReference type="ARBA" id="ARBA00023004"/>
    </source>
</evidence>
<gene>
    <name evidence="9" type="ORF">EVA_09269</name>
</gene>
<proteinExistence type="inferred from homology"/>
<evidence type="ECO:0000256" key="4">
    <source>
        <dbReference type="ARBA" id="ARBA00022842"/>
    </source>
</evidence>